<name>S9UYH1_9TRYP</name>
<evidence type="ECO:0000259" key="1">
    <source>
        <dbReference type="PROSITE" id="PS51399"/>
    </source>
</evidence>
<evidence type="ECO:0000313" key="3">
    <source>
        <dbReference type="Proteomes" id="UP000015354"/>
    </source>
</evidence>
<dbReference type="GO" id="GO:0005829">
    <property type="term" value="C:cytosol"/>
    <property type="evidence" value="ECO:0007669"/>
    <property type="project" value="TreeGrafter"/>
</dbReference>
<dbReference type="InterPro" id="IPR029071">
    <property type="entry name" value="Ubiquitin-like_domsf"/>
</dbReference>
<dbReference type="InterPro" id="IPR036241">
    <property type="entry name" value="NSFL1C_SEP_dom_sf"/>
</dbReference>
<dbReference type="SMART" id="SM00553">
    <property type="entry name" value="SEP"/>
    <property type="match status" value="1"/>
</dbReference>
<accession>S9UYH1</accession>
<evidence type="ECO:0000313" key="2">
    <source>
        <dbReference type="EMBL" id="EPY33888.1"/>
    </source>
</evidence>
<keyword evidence="3" id="KW-1185">Reference proteome</keyword>
<dbReference type="SUPFAM" id="SSF54236">
    <property type="entry name" value="Ubiquitin-like"/>
    <property type="match status" value="1"/>
</dbReference>
<dbReference type="InterPro" id="IPR012989">
    <property type="entry name" value="SEP_domain"/>
</dbReference>
<dbReference type="GO" id="GO:0043130">
    <property type="term" value="F:ubiquitin binding"/>
    <property type="evidence" value="ECO:0007669"/>
    <property type="project" value="TreeGrafter"/>
</dbReference>
<gene>
    <name evidence="2" type="ORF">STCU_01878</name>
</gene>
<reference evidence="2 3" key="1">
    <citation type="journal article" date="2013" name="PLoS ONE">
        <title>Predicting the Proteins of Angomonas deanei, Strigomonas culicis and Their Respective Endosymbionts Reveals New Aspects of the Trypanosomatidae Family.</title>
        <authorList>
            <person name="Motta M.C."/>
            <person name="Martins A.C."/>
            <person name="de Souza S.S."/>
            <person name="Catta-Preta C.M."/>
            <person name="Silva R."/>
            <person name="Klein C.C."/>
            <person name="de Almeida L.G."/>
            <person name="de Lima Cunha O."/>
            <person name="Ciapina L.P."/>
            <person name="Brocchi M."/>
            <person name="Colabardini A.C."/>
            <person name="de Araujo Lima B."/>
            <person name="Machado C.R."/>
            <person name="de Almeida Soares C.M."/>
            <person name="Probst C.M."/>
            <person name="de Menezes C.B."/>
            <person name="Thompson C.E."/>
            <person name="Bartholomeu D.C."/>
            <person name="Gradia D.F."/>
            <person name="Pavoni D.P."/>
            <person name="Grisard E.C."/>
            <person name="Fantinatti-Garboggini F."/>
            <person name="Marchini F.K."/>
            <person name="Rodrigues-Luiz G.F."/>
            <person name="Wagner G."/>
            <person name="Goldman G.H."/>
            <person name="Fietto J.L."/>
            <person name="Elias M.C."/>
            <person name="Goldman M.H."/>
            <person name="Sagot M.F."/>
            <person name="Pereira M."/>
            <person name="Stoco P.H."/>
            <person name="de Mendonca-Neto R.P."/>
            <person name="Teixeira S.M."/>
            <person name="Maciel T.E."/>
            <person name="de Oliveira Mendes T.A."/>
            <person name="Urmenyi T.P."/>
            <person name="de Souza W."/>
            <person name="Schenkman S."/>
            <person name="de Vasconcelos A.T."/>
        </authorList>
    </citation>
    <scope>NUCLEOTIDE SEQUENCE [LARGE SCALE GENOMIC DNA]</scope>
</reference>
<dbReference type="OrthoDB" id="25887at2759"/>
<dbReference type="GO" id="GO:0000045">
    <property type="term" value="P:autophagosome assembly"/>
    <property type="evidence" value="ECO:0007669"/>
    <property type="project" value="TreeGrafter"/>
</dbReference>
<proteinExistence type="predicted"/>
<dbReference type="GO" id="GO:0061025">
    <property type="term" value="P:membrane fusion"/>
    <property type="evidence" value="ECO:0007669"/>
    <property type="project" value="TreeGrafter"/>
</dbReference>
<sequence length="319" mass="34320">MDAEKRSDIVRLQQRFPALTTSEARLLLEASNWNFTRALAAAEAKEAERKKGGPEKYFVGGGAGGSGQEVLAAPSESQDATNLIENLFTKAKQEQSGEDAAREDVDAFYGKGRRLGHTTNSSPFIAAAVRQQRNVTLAIYANGYTIDDGPLQPSTTPEAKAFFAEMERGFVPATLAAKYPDCDLDVKLRDCQSQTYTPPAYAAFNGAGHRLATAGAAAPAAGGAASFDATRVVTLDEAAADVTNLRIVNTQGQTTQVKVNATRHTVEDVYALAHTVQPDLARFELVVRDVPPRKLDEAVRQKTVEEAKLKRAVLSIKPL</sequence>
<comment type="caution">
    <text evidence="2">The sequence shown here is derived from an EMBL/GenBank/DDBJ whole genome shotgun (WGS) entry which is preliminary data.</text>
</comment>
<dbReference type="GO" id="GO:0043161">
    <property type="term" value="P:proteasome-mediated ubiquitin-dependent protein catabolic process"/>
    <property type="evidence" value="ECO:0007669"/>
    <property type="project" value="TreeGrafter"/>
</dbReference>
<dbReference type="PANTHER" id="PTHR23333:SF20">
    <property type="entry name" value="NSFL1 COFACTOR P47"/>
    <property type="match status" value="1"/>
</dbReference>
<dbReference type="GO" id="GO:0005634">
    <property type="term" value="C:nucleus"/>
    <property type="evidence" value="ECO:0007669"/>
    <property type="project" value="TreeGrafter"/>
</dbReference>
<dbReference type="Gene3D" id="3.10.20.90">
    <property type="entry name" value="Phosphatidylinositol 3-kinase Catalytic Subunit, Chain A, domain 1"/>
    <property type="match status" value="1"/>
</dbReference>
<dbReference type="Pfam" id="PF08059">
    <property type="entry name" value="SEP"/>
    <property type="match status" value="1"/>
</dbReference>
<organism evidence="2 3">
    <name type="scientific">Strigomonas culicis</name>
    <dbReference type="NCBI Taxonomy" id="28005"/>
    <lineage>
        <taxon>Eukaryota</taxon>
        <taxon>Discoba</taxon>
        <taxon>Euglenozoa</taxon>
        <taxon>Kinetoplastea</taxon>
        <taxon>Metakinetoplastina</taxon>
        <taxon>Trypanosomatida</taxon>
        <taxon>Trypanosomatidae</taxon>
        <taxon>Strigomonadinae</taxon>
        <taxon>Strigomonas</taxon>
    </lineage>
</organism>
<protein>
    <submittedName>
        <fullName evidence="2">UBX domain-containing protein 1</fullName>
    </submittedName>
</protein>
<dbReference type="GO" id="GO:0007030">
    <property type="term" value="P:Golgi organization"/>
    <property type="evidence" value="ECO:0007669"/>
    <property type="project" value="TreeGrafter"/>
</dbReference>
<dbReference type="Gene3D" id="3.30.420.210">
    <property type="entry name" value="SEP domain"/>
    <property type="match status" value="1"/>
</dbReference>
<dbReference type="GO" id="GO:0031468">
    <property type="term" value="P:nuclear membrane reassembly"/>
    <property type="evidence" value="ECO:0007669"/>
    <property type="project" value="TreeGrafter"/>
</dbReference>
<dbReference type="Proteomes" id="UP000015354">
    <property type="component" value="Unassembled WGS sequence"/>
</dbReference>
<feature type="domain" description="SEP" evidence="1">
    <location>
        <begin position="132"/>
        <end position="197"/>
    </location>
</feature>
<dbReference type="AlphaFoldDB" id="S9UYH1"/>
<dbReference type="PANTHER" id="PTHR23333">
    <property type="entry name" value="UBX DOMAIN CONTAINING PROTEIN"/>
    <property type="match status" value="1"/>
</dbReference>
<dbReference type="EMBL" id="ATMH01001878">
    <property type="protein sequence ID" value="EPY33888.1"/>
    <property type="molecule type" value="Genomic_DNA"/>
</dbReference>
<dbReference type="SUPFAM" id="SSF102848">
    <property type="entry name" value="NSFL1 (p97 ATPase) cofactor p47, SEP domain"/>
    <property type="match status" value="1"/>
</dbReference>
<dbReference type="PROSITE" id="PS51399">
    <property type="entry name" value="SEP"/>
    <property type="match status" value="1"/>
</dbReference>